<gene>
    <name evidence="5" type="ORF">NC653_029132</name>
</gene>
<dbReference type="InterPro" id="IPR005162">
    <property type="entry name" value="Retrotrans_gag_dom"/>
</dbReference>
<reference evidence="5" key="1">
    <citation type="journal article" date="2023" name="Mol. Ecol. Resour.">
        <title>Chromosome-level genome assembly of a triploid poplar Populus alba 'Berolinensis'.</title>
        <authorList>
            <person name="Chen S."/>
            <person name="Yu Y."/>
            <person name="Wang X."/>
            <person name="Wang S."/>
            <person name="Zhang T."/>
            <person name="Zhou Y."/>
            <person name="He R."/>
            <person name="Meng N."/>
            <person name="Wang Y."/>
            <person name="Liu W."/>
            <person name="Liu Z."/>
            <person name="Liu J."/>
            <person name="Guo Q."/>
            <person name="Huang H."/>
            <person name="Sederoff R.R."/>
            <person name="Wang G."/>
            <person name="Qu G."/>
            <person name="Chen S."/>
        </authorList>
    </citation>
    <scope>NUCLEOTIDE SEQUENCE</scope>
    <source>
        <strain evidence="5">SC-2020</strain>
    </source>
</reference>
<evidence type="ECO:0000259" key="4">
    <source>
        <dbReference type="PROSITE" id="PS50994"/>
    </source>
</evidence>
<dbReference type="Gene3D" id="3.30.70.270">
    <property type="match status" value="1"/>
</dbReference>
<feature type="region of interest" description="Disordered" evidence="2">
    <location>
        <begin position="263"/>
        <end position="322"/>
    </location>
</feature>
<dbReference type="InterPro" id="IPR036875">
    <property type="entry name" value="Znf_CCHC_sf"/>
</dbReference>
<proteinExistence type="predicted"/>
<dbReference type="Proteomes" id="UP001164929">
    <property type="component" value="Chromosome 12"/>
</dbReference>
<evidence type="ECO:0000313" key="6">
    <source>
        <dbReference type="Proteomes" id="UP001164929"/>
    </source>
</evidence>
<protein>
    <submittedName>
        <fullName evidence="5">Reverse transcriptase domain-containing protein</fullName>
    </submittedName>
</protein>
<dbReference type="EMBL" id="JAQIZT010000012">
    <property type="protein sequence ID" value="KAJ6977139.1"/>
    <property type="molecule type" value="Genomic_DNA"/>
</dbReference>
<feature type="region of interest" description="Disordered" evidence="2">
    <location>
        <begin position="50"/>
        <end position="103"/>
    </location>
</feature>
<feature type="domain" description="CCHC-type" evidence="3">
    <location>
        <begin position="328"/>
        <end position="344"/>
    </location>
</feature>
<feature type="compositionally biased region" description="Acidic residues" evidence="2">
    <location>
        <begin position="68"/>
        <end position="81"/>
    </location>
</feature>
<keyword evidence="1" id="KW-0479">Metal-binding</keyword>
<keyword evidence="5" id="KW-0695">RNA-directed DNA polymerase</keyword>
<keyword evidence="5" id="KW-0808">Transferase</keyword>
<dbReference type="SUPFAM" id="SSF56672">
    <property type="entry name" value="DNA/RNA polymerases"/>
    <property type="match status" value="1"/>
</dbReference>
<dbReference type="InterPro" id="IPR001584">
    <property type="entry name" value="Integrase_cat-core"/>
</dbReference>
<name>A0AAD6Q2S8_9ROSI</name>
<dbReference type="GO" id="GO:0003964">
    <property type="term" value="F:RNA-directed DNA polymerase activity"/>
    <property type="evidence" value="ECO:0007669"/>
    <property type="project" value="UniProtKB-KW"/>
</dbReference>
<dbReference type="Gene3D" id="4.10.60.10">
    <property type="entry name" value="Zinc finger, CCHC-type"/>
    <property type="match status" value="1"/>
</dbReference>
<keyword evidence="1" id="KW-0863">Zinc-finger</keyword>
<keyword evidence="1" id="KW-0862">Zinc</keyword>
<comment type="caution">
    <text evidence="5">The sequence shown here is derived from an EMBL/GenBank/DDBJ whole genome shotgun (WGS) entry which is preliminary data.</text>
</comment>
<dbReference type="InterPro" id="IPR001878">
    <property type="entry name" value="Znf_CCHC"/>
</dbReference>
<feature type="domain" description="Integrase catalytic" evidence="4">
    <location>
        <begin position="694"/>
        <end position="864"/>
    </location>
</feature>
<dbReference type="Pfam" id="PF24626">
    <property type="entry name" value="SH3_Tf2-1"/>
    <property type="match status" value="1"/>
</dbReference>
<dbReference type="AlphaFoldDB" id="A0AAD6Q2S8"/>
<feature type="compositionally biased region" description="Low complexity" evidence="2">
    <location>
        <begin position="271"/>
        <end position="283"/>
    </location>
</feature>
<dbReference type="InterPro" id="IPR012337">
    <property type="entry name" value="RNaseH-like_sf"/>
</dbReference>
<organism evidence="5 6">
    <name type="scientific">Populus alba x Populus x berolinensis</name>
    <dbReference type="NCBI Taxonomy" id="444605"/>
    <lineage>
        <taxon>Eukaryota</taxon>
        <taxon>Viridiplantae</taxon>
        <taxon>Streptophyta</taxon>
        <taxon>Embryophyta</taxon>
        <taxon>Tracheophyta</taxon>
        <taxon>Spermatophyta</taxon>
        <taxon>Magnoliopsida</taxon>
        <taxon>eudicotyledons</taxon>
        <taxon>Gunneridae</taxon>
        <taxon>Pentapetalae</taxon>
        <taxon>rosids</taxon>
        <taxon>fabids</taxon>
        <taxon>Malpighiales</taxon>
        <taxon>Salicaceae</taxon>
        <taxon>Saliceae</taxon>
        <taxon>Populus</taxon>
    </lineage>
</organism>
<dbReference type="PROSITE" id="PS50158">
    <property type="entry name" value="ZF_CCHC"/>
    <property type="match status" value="1"/>
</dbReference>
<dbReference type="Gene3D" id="3.10.10.10">
    <property type="entry name" value="HIV Type 1 Reverse Transcriptase, subunit A, domain 1"/>
    <property type="match status" value="1"/>
</dbReference>
<feature type="region of interest" description="Disordered" evidence="2">
    <location>
        <begin position="989"/>
        <end position="1028"/>
    </location>
</feature>
<dbReference type="SUPFAM" id="SSF53098">
    <property type="entry name" value="Ribonuclease H-like"/>
    <property type="match status" value="1"/>
</dbReference>
<dbReference type="PANTHER" id="PTHR35046">
    <property type="entry name" value="ZINC KNUCKLE (CCHC-TYPE) FAMILY PROTEIN"/>
    <property type="match status" value="1"/>
</dbReference>
<dbReference type="GO" id="GO:0003676">
    <property type="term" value="F:nucleic acid binding"/>
    <property type="evidence" value="ECO:0007669"/>
    <property type="project" value="InterPro"/>
</dbReference>
<sequence length="1081" mass="124297">MAGDKEDLPRGLSLEQAQVMGLQRSHAEIRDEMTGIREQLNTLMQRMQRNNLQPQPRQALRVPRNDIIEADEDPNGDDEADDRVRPRRQNYNPPNGLKLKIPPFRGSSSPEEYLEWIQKVEKVFEWYEYSEERKCKVAALEFTDYALLWWENIKIQRRRDEEEEIATWATMKRVMKKRFVPDYYKQELYIRLQTLRQGSLTVEEYVKEFELLLIRCELMEPQEQTIARFLGGLRKDIANVVELQPYIFLEDVIKLATRVERQQRRGGVRTGGTTSSATRAVSTPTQTWSTPTRDEKVEFSKGNTSSDSLKGKEKVTEPQHPRRSRDIKCFKCLGHGHIASECPNKRVMILHGDHGELISGDEVETEDEDEVQVAEQEEDFEPVKGDLLVVQRVLNAQIDVSDEQRENIFHTRCQIRDKVCGMIIDNGSCTNVASTTLVEKLGLNTLPHPRPYSLRWLNENGEIRVTKQVRVPFSIKTYHDEVLCDVAPMSASHLLLGRPWQFDKDVTYNGRKNTYSFMLNGKKVNLLPLSSQQVREDQLRSQQKEVTSRKGLLLAKKGDIKQALAATGIVFMVWAKQLLQVEGLDLPRQIKELLEEFKDVFPDELPKGLPPIRGIEHQIDLVPGASLPNRLAYRCNPKEAKEIQRQDGELLEKGYVREPLSPCSVPTLLVPKKDGTMRMCMDSRAINKITVKYRFSIPRLDDLLDELHGAVLFSKVDFQIVLGLPRTQRGKDLIMVVVDRFSKMSHFIPCMKTDDAVHVADLFFQEIVRLHRIPKSIVSDRDTKFLSHFWKTLWRKLGTKLLFSTACHPQTEVVNRTLSSLLRAVIHKNLTSWDTCLPIVEFAYNRSVHGATKFSPFEVVYGFNPCVPIDLVHIPIDERTSMDGIRKAELMKKLHEQVRLHIEEKTTKYAKQANKGRKMVRFEPGDLVWIHISKGRFPSKRKSKLMPRVDSPFRIIEKVNDNAYKVDLPGDYNVSATFNVKDLSPYLDDDDDSDLRTNHFQPGADDVHHGNYNPSRKAESNMQEDSYGPMTRARAKQLQRALTNQIAMIEAASELKINNQFEIGSRVLSCLQLELGDGKSP</sequence>
<dbReference type="Pfam" id="PF03732">
    <property type="entry name" value="Retrotrans_gag"/>
    <property type="match status" value="1"/>
</dbReference>
<dbReference type="PANTHER" id="PTHR35046:SF9">
    <property type="entry name" value="RNA-DIRECTED DNA POLYMERASE"/>
    <property type="match status" value="1"/>
</dbReference>
<dbReference type="InterPro" id="IPR043502">
    <property type="entry name" value="DNA/RNA_pol_sf"/>
</dbReference>
<dbReference type="GO" id="GO:0008270">
    <property type="term" value="F:zinc ion binding"/>
    <property type="evidence" value="ECO:0007669"/>
    <property type="project" value="UniProtKB-KW"/>
</dbReference>
<keyword evidence="5" id="KW-0548">Nucleotidyltransferase</keyword>
<dbReference type="InterPro" id="IPR021109">
    <property type="entry name" value="Peptidase_aspartic_dom_sf"/>
</dbReference>
<dbReference type="CDD" id="cd00303">
    <property type="entry name" value="retropepsin_like"/>
    <property type="match status" value="1"/>
</dbReference>
<keyword evidence="6" id="KW-1185">Reference proteome</keyword>
<dbReference type="Gene3D" id="2.40.70.10">
    <property type="entry name" value="Acid Proteases"/>
    <property type="match status" value="1"/>
</dbReference>
<feature type="compositionally biased region" description="Basic and acidic residues" evidence="2">
    <location>
        <begin position="309"/>
        <end position="322"/>
    </location>
</feature>
<evidence type="ECO:0000256" key="1">
    <source>
        <dbReference type="PROSITE-ProRule" id="PRU00047"/>
    </source>
</evidence>
<dbReference type="SMART" id="SM00343">
    <property type="entry name" value="ZnF_C2HC"/>
    <property type="match status" value="1"/>
</dbReference>
<dbReference type="InterPro" id="IPR043128">
    <property type="entry name" value="Rev_trsase/Diguanyl_cyclase"/>
</dbReference>
<dbReference type="PROSITE" id="PS50994">
    <property type="entry name" value="INTEGRASE"/>
    <property type="match status" value="1"/>
</dbReference>
<evidence type="ECO:0000259" key="3">
    <source>
        <dbReference type="PROSITE" id="PS50158"/>
    </source>
</evidence>
<dbReference type="InterPro" id="IPR056924">
    <property type="entry name" value="SH3_Tf2-1"/>
</dbReference>
<dbReference type="InterPro" id="IPR036397">
    <property type="entry name" value="RNaseH_sf"/>
</dbReference>
<accession>A0AAD6Q2S8</accession>
<evidence type="ECO:0000256" key="2">
    <source>
        <dbReference type="SAM" id="MobiDB-lite"/>
    </source>
</evidence>
<dbReference type="GO" id="GO:0015074">
    <property type="term" value="P:DNA integration"/>
    <property type="evidence" value="ECO:0007669"/>
    <property type="project" value="InterPro"/>
</dbReference>
<dbReference type="SUPFAM" id="SSF57756">
    <property type="entry name" value="Retrovirus zinc finger-like domains"/>
    <property type="match status" value="1"/>
</dbReference>
<evidence type="ECO:0000313" key="5">
    <source>
        <dbReference type="EMBL" id="KAJ6977139.1"/>
    </source>
</evidence>
<dbReference type="Gene3D" id="3.30.420.10">
    <property type="entry name" value="Ribonuclease H-like superfamily/Ribonuclease H"/>
    <property type="match status" value="1"/>
</dbReference>